<sequence>MPPTRTPKEAPTPLRQRRDVDGIHKERKKRSDAGKAHDNPETRLQVACVAWCDAADILVDGSPGGAAFMKGAHKARGCRPGRADLLVLEAGADGTHGLAVELKVGGNGLLHSQVAWLARARLKGWRTEVVRSLDEFCKVVRAHIGGSACDPVVAY</sequence>
<evidence type="ECO:0000259" key="5">
    <source>
        <dbReference type="Pfam" id="PF08774"/>
    </source>
</evidence>
<dbReference type="Pfam" id="PF08774">
    <property type="entry name" value="VRR_NUC"/>
    <property type="match status" value="1"/>
</dbReference>
<accession>A0A0M0J511</accession>
<feature type="domain" description="VRR-NUC" evidence="5">
    <location>
        <begin position="56"/>
        <end position="132"/>
    </location>
</feature>
<dbReference type="InterPro" id="IPR011856">
    <property type="entry name" value="tRNA_endonuc-like_dom_sf"/>
</dbReference>
<protein>
    <submittedName>
        <fullName evidence="6">Vrr-nuc domain-containing protein</fullName>
    </submittedName>
</protein>
<feature type="region of interest" description="Disordered" evidence="4">
    <location>
        <begin position="1"/>
        <end position="38"/>
    </location>
</feature>
<evidence type="ECO:0000256" key="2">
    <source>
        <dbReference type="ARBA" id="ARBA00022722"/>
    </source>
</evidence>
<proteinExistence type="predicted"/>
<dbReference type="EMBL" id="JWZX01003364">
    <property type="protein sequence ID" value="KOO21407.1"/>
    <property type="molecule type" value="Genomic_DNA"/>
</dbReference>
<gene>
    <name evidence="6" type="ORF">Ctob_000368</name>
</gene>
<dbReference type="Gene3D" id="3.40.1350.10">
    <property type="match status" value="1"/>
</dbReference>
<keyword evidence="3" id="KW-0378">Hydrolase</keyword>
<feature type="compositionally biased region" description="Basic and acidic residues" evidence="4">
    <location>
        <begin position="16"/>
        <end position="38"/>
    </location>
</feature>
<name>A0A0M0J511_9EUKA</name>
<evidence type="ECO:0000313" key="7">
    <source>
        <dbReference type="Proteomes" id="UP000037460"/>
    </source>
</evidence>
<evidence type="ECO:0000313" key="6">
    <source>
        <dbReference type="EMBL" id="KOO21407.1"/>
    </source>
</evidence>
<evidence type="ECO:0000256" key="4">
    <source>
        <dbReference type="SAM" id="MobiDB-lite"/>
    </source>
</evidence>
<comment type="caution">
    <text evidence="6">The sequence shown here is derived from an EMBL/GenBank/DDBJ whole genome shotgun (WGS) entry which is preliminary data.</text>
</comment>
<evidence type="ECO:0000256" key="1">
    <source>
        <dbReference type="ARBA" id="ARBA00001946"/>
    </source>
</evidence>
<dbReference type="AlphaFoldDB" id="A0A0M0J511"/>
<dbReference type="InterPro" id="IPR014883">
    <property type="entry name" value="VRR_NUC"/>
</dbReference>
<keyword evidence="2" id="KW-0540">Nuclease</keyword>
<dbReference type="GO" id="GO:0016788">
    <property type="term" value="F:hydrolase activity, acting on ester bonds"/>
    <property type="evidence" value="ECO:0007669"/>
    <property type="project" value="InterPro"/>
</dbReference>
<dbReference type="Proteomes" id="UP000037460">
    <property type="component" value="Unassembled WGS sequence"/>
</dbReference>
<dbReference type="GO" id="GO:0003676">
    <property type="term" value="F:nucleic acid binding"/>
    <property type="evidence" value="ECO:0007669"/>
    <property type="project" value="InterPro"/>
</dbReference>
<comment type="cofactor">
    <cofactor evidence="1">
        <name>Mg(2+)</name>
        <dbReference type="ChEBI" id="CHEBI:18420"/>
    </cofactor>
</comment>
<evidence type="ECO:0000256" key="3">
    <source>
        <dbReference type="ARBA" id="ARBA00022801"/>
    </source>
</evidence>
<dbReference type="GO" id="GO:0004518">
    <property type="term" value="F:nuclease activity"/>
    <property type="evidence" value="ECO:0007669"/>
    <property type="project" value="UniProtKB-KW"/>
</dbReference>
<organism evidence="6 7">
    <name type="scientific">Chrysochromulina tobinii</name>
    <dbReference type="NCBI Taxonomy" id="1460289"/>
    <lineage>
        <taxon>Eukaryota</taxon>
        <taxon>Haptista</taxon>
        <taxon>Haptophyta</taxon>
        <taxon>Prymnesiophyceae</taxon>
        <taxon>Prymnesiales</taxon>
        <taxon>Chrysochromulinaceae</taxon>
        <taxon>Chrysochromulina</taxon>
    </lineage>
</organism>
<reference evidence="7" key="1">
    <citation type="journal article" date="2015" name="PLoS Genet.">
        <title>Genome Sequence and Transcriptome Analyses of Chrysochromulina tobin: Metabolic Tools for Enhanced Algal Fitness in the Prominent Order Prymnesiales (Haptophyceae).</title>
        <authorList>
            <person name="Hovde B.T."/>
            <person name="Deodato C.R."/>
            <person name="Hunsperger H.M."/>
            <person name="Ryken S.A."/>
            <person name="Yost W."/>
            <person name="Jha R.K."/>
            <person name="Patterson J."/>
            <person name="Monnat R.J. Jr."/>
            <person name="Barlow S.B."/>
            <person name="Starkenburg S.R."/>
            <person name="Cattolico R.A."/>
        </authorList>
    </citation>
    <scope>NUCLEOTIDE SEQUENCE</scope>
    <source>
        <strain evidence="7">CCMP291</strain>
    </source>
</reference>
<keyword evidence="7" id="KW-1185">Reference proteome</keyword>